<keyword evidence="4" id="KW-1185">Reference proteome</keyword>
<dbReference type="AlphaFoldDB" id="A0AAD7HYN6"/>
<evidence type="ECO:0000313" key="3">
    <source>
        <dbReference type="EMBL" id="KAJ7730365.1"/>
    </source>
</evidence>
<dbReference type="Proteomes" id="UP001215280">
    <property type="component" value="Unassembled WGS sequence"/>
</dbReference>
<dbReference type="EMBL" id="JARJLG010000191">
    <property type="protein sequence ID" value="KAJ7730365.1"/>
    <property type="molecule type" value="Genomic_DNA"/>
</dbReference>
<dbReference type="InterPro" id="IPR056019">
    <property type="entry name" value="DUF7598"/>
</dbReference>
<feature type="transmembrane region" description="Helical" evidence="1">
    <location>
        <begin position="139"/>
        <end position="164"/>
    </location>
</feature>
<keyword evidence="1" id="KW-1133">Transmembrane helix</keyword>
<name>A0AAD7HYN6_9AGAR</name>
<reference evidence="3" key="1">
    <citation type="submission" date="2023-03" db="EMBL/GenBank/DDBJ databases">
        <title>Massive genome expansion in bonnet fungi (Mycena s.s.) driven by repeated elements and novel gene families across ecological guilds.</title>
        <authorList>
            <consortium name="Lawrence Berkeley National Laboratory"/>
            <person name="Harder C.B."/>
            <person name="Miyauchi S."/>
            <person name="Viragh M."/>
            <person name="Kuo A."/>
            <person name="Thoen E."/>
            <person name="Andreopoulos B."/>
            <person name="Lu D."/>
            <person name="Skrede I."/>
            <person name="Drula E."/>
            <person name="Henrissat B."/>
            <person name="Morin E."/>
            <person name="Kohler A."/>
            <person name="Barry K."/>
            <person name="LaButti K."/>
            <person name="Morin E."/>
            <person name="Salamov A."/>
            <person name="Lipzen A."/>
            <person name="Mereny Z."/>
            <person name="Hegedus B."/>
            <person name="Baldrian P."/>
            <person name="Stursova M."/>
            <person name="Weitz H."/>
            <person name="Taylor A."/>
            <person name="Grigoriev I.V."/>
            <person name="Nagy L.G."/>
            <person name="Martin F."/>
            <person name="Kauserud H."/>
        </authorList>
    </citation>
    <scope>NUCLEOTIDE SEQUENCE</scope>
    <source>
        <strain evidence="3">CBHHK188m</strain>
    </source>
</reference>
<gene>
    <name evidence="3" type="ORF">DFH07DRAFT_848815</name>
</gene>
<organism evidence="3 4">
    <name type="scientific">Mycena maculata</name>
    <dbReference type="NCBI Taxonomy" id="230809"/>
    <lineage>
        <taxon>Eukaryota</taxon>
        <taxon>Fungi</taxon>
        <taxon>Dikarya</taxon>
        <taxon>Basidiomycota</taxon>
        <taxon>Agaricomycotina</taxon>
        <taxon>Agaricomycetes</taxon>
        <taxon>Agaricomycetidae</taxon>
        <taxon>Agaricales</taxon>
        <taxon>Marasmiineae</taxon>
        <taxon>Mycenaceae</taxon>
        <taxon>Mycena</taxon>
    </lineage>
</organism>
<feature type="transmembrane region" description="Helical" evidence="1">
    <location>
        <begin position="74"/>
        <end position="94"/>
    </location>
</feature>
<feature type="transmembrane region" description="Helical" evidence="1">
    <location>
        <begin position="7"/>
        <end position="28"/>
    </location>
</feature>
<protein>
    <recommendedName>
        <fullName evidence="2">DUF7598 domain-containing protein</fullName>
    </recommendedName>
</protein>
<keyword evidence="1" id="KW-0472">Membrane</keyword>
<evidence type="ECO:0000313" key="4">
    <source>
        <dbReference type="Proteomes" id="UP001215280"/>
    </source>
</evidence>
<proteinExistence type="predicted"/>
<accession>A0AAD7HYN6</accession>
<dbReference type="Pfam" id="PF24535">
    <property type="entry name" value="DUF7598"/>
    <property type="match status" value="1"/>
</dbReference>
<feature type="transmembrane region" description="Helical" evidence="1">
    <location>
        <begin position="115"/>
        <end position="133"/>
    </location>
</feature>
<feature type="domain" description="DUF7598" evidence="2">
    <location>
        <begin position="75"/>
        <end position="134"/>
    </location>
</feature>
<evidence type="ECO:0000259" key="2">
    <source>
        <dbReference type="Pfam" id="PF24535"/>
    </source>
</evidence>
<evidence type="ECO:0000256" key="1">
    <source>
        <dbReference type="SAM" id="Phobius"/>
    </source>
</evidence>
<keyword evidence="1" id="KW-0812">Transmembrane</keyword>
<comment type="caution">
    <text evidence="3">The sequence shown here is derived from an EMBL/GenBank/DDBJ whole genome shotgun (WGS) entry which is preliminary data.</text>
</comment>
<sequence length="242" mass="26219">MLPPRAYIFIGLNGLRILSLIALLLVFASNISTLVHDVQAVNRFEASKATMSNTTSILNTEYISGSTVPNQPLGVFWAVLNRLLINFQVIILVLSEFGWPSAFFNRFFPVLGKEFSLGPLGIIQCLLGAAVLSHHVDTFSLVAAFFLFAIGFFNMLSGLIFSGAKVKRSVTSWREHAKSAIPTRVAGVDVRPIASAASSMLFKREKAAGEANTGHGFGAEGEHVARLKGSFISKPLKTVVHQ</sequence>